<protein>
    <submittedName>
        <fullName evidence="2">Alpha/beta-hydrolase</fullName>
    </submittedName>
</protein>
<dbReference type="PANTHER" id="PTHR17630:SF44">
    <property type="entry name" value="PROTEIN AIM2"/>
    <property type="match status" value="1"/>
</dbReference>
<comment type="caution">
    <text evidence="2">The sequence shown here is derived from an EMBL/GenBank/DDBJ whole genome shotgun (WGS) entry which is preliminary data.</text>
</comment>
<proteinExistence type="predicted"/>
<gene>
    <name evidence="2" type="ORF">E3Q10_02137</name>
</gene>
<dbReference type="EMBL" id="SPRO01000019">
    <property type="protein sequence ID" value="TIC30422.1"/>
    <property type="molecule type" value="Genomic_DNA"/>
</dbReference>
<sequence length="261" mass="29018">MGDCCKTIGSFSAKTPKGIESTIADHKVYVTSSDHSQNDVVVVLVPDVFVDRNIGNISIYLGWKLTNTRVLADGYAKQAGVRVYVPDFFNGDHAPFDLDELKDFNLGEFLSKHPPREQRDEVEQVVKAIKASAKAQRIVTIGFCWGAPSVLYMGRKDGVADGVAFAHPTLTTDEDFEALAKSGLFLCAEKDFIFTPEQERKAREITSRKANDEKIYSTWHTFLGTEHHFAVRGDERDPFIARAMGDAQAIASNFFKGFRTA</sequence>
<reference evidence="2 3" key="1">
    <citation type="submission" date="2019-03" db="EMBL/GenBank/DDBJ databases">
        <title>Sequencing 25 genomes of Wallemia mellicola.</title>
        <authorList>
            <person name="Gostincar C."/>
        </authorList>
    </citation>
    <scope>NUCLEOTIDE SEQUENCE [LARGE SCALE GENOMIC DNA]</scope>
    <source>
        <strain evidence="2 3">EXF-8738</strain>
    </source>
</reference>
<dbReference type="Gene3D" id="3.40.50.1820">
    <property type="entry name" value="alpha/beta hydrolase"/>
    <property type="match status" value="1"/>
</dbReference>
<dbReference type="SUPFAM" id="SSF53474">
    <property type="entry name" value="alpha/beta-Hydrolases"/>
    <property type="match status" value="1"/>
</dbReference>
<feature type="domain" description="Dienelactone hydrolase" evidence="1">
    <location>
        <begin position="62"/>
        <end position="256"/>
    </location>
</feature>
<evidence type="ECO:0000313" key="2">
    <source>
        <dbReference type="EMBL" id="TIC30422.1"/>
    </source>
</evidence>
<dbReference type="PANTHER" id="PTHR17630">
    <property type="entry name" value="DIENELACTONE HYDROLASE"/>
    <property type="match status" value="1"/>
</dbReference>
<dbReference type="InterPro" id="IPR002925">
    <property type="entry name" value="Dienelactn_hydro"/>
</dbReference>
<organism evidence="2 3">
    <name type="scientific">Wallemia mellicola</name>
    <dbReference type="NCBI Taxonomy" id="1708541"/>
    <lineage>
        <taxon>Eukaryota</taxon>
        <taxon>Fungi</taxon>
        <taxon>Dikarya</taxon>
        <taxon>Basidiomycota</taxon>
        <taxon>Wallemiomycotina</taxon>
        <taxon>Wallemiomycetes</taxon>
        <taxon>Wallemiales</taxon>
        <taxon>Wallemiaceae</taxon>
        <taxon>Wallemia</taxon>
    </lineage>
</organism>
<dbReference type="AlphaFoldDB" id="A0A4T0QYR3"/>
<keyword evidence="2" id="KW-0378">Hydrolase</keyword>
<evidence type="ECO:0000259" key="1">
    <source>
        <dbReference type="Pfam" id="PF01738"/>
    </source>
</evidence>
<evidence type="ECO:0000313" key="3">
    <source>
        <dbReference type="Proteomes" id="UP000305647"/>
    </source>
</evidence>
<dbReference type="Proteomes" id="UP000305647">
    <property type="component" value="Unassembled WGS sequence"/>
</dbReference>
<dbReference type="Pfam" id="PF01738">
    <property type="entry name" value="DLH"/>
    <property type="match status" value="1"/>
</dbReference>
<name>A0A4T0QYR3_9BASI</name>
<dbReference type="GO" id="GO:0016787">
    <property type="term" value="F:hydrolase activity"/>
    <property type="evidence" value="ECO:0007669"/>
    <property type="project" value="UniProtKB-KW"/>
</dbReference>
<accession>A0A4T0QYR3</accession>
<dbReference type="InterPro" id="IPR029058">
    <property type="entry name" value="AB_hydrolase_fold"/>
</dbReference>